<evidence type="ECO:0000313" key="2">
    <source>
        <dbReference type="EMBL" id="GAA4041335.1"/>
    </source>
</evidence>
<keyword evidence="3" id="KW-1185">Reference proteome</keyword>
<organism evidence="2 3">
    <name type="scientific">Streptomyces shaanxiensis</name>
    <dbReference type="NCBI Taxonomy" id="653357"/>
    <lineage>
        <taxon>Bacteria</taxon>
        <taxon>Bacillati</taxon>
        <taxon>Actinomycetota</taxon>
        <taxon>Actinomycetes</taxon>
        <taxon>Kitasatosporales</taxon>
        <taxon>Streptomycetaceae</taxon>
        <taxon>Streptomyces</taxon>
    </lineage>
</organism>
<evidence type="ECO:0000256" key="1">
    <source>
        <dbReference type="SAM" id="MobiDB-lite"/>
    </source>
</evidence>
<protein>
    <submittedName>
        <fullName evidence="2">Uncharacterized protein</fullName>
    </submittedName>
</protein>
<dbReference type="EMBL" id="BAAAZY010000003">
    <property type="protein sequence ID" value="GAA4041335.1"/>
    <property type="molecule type" value="Genomic_DNA"/>
</dbReference>
<comment type="caution">
    <text evidence="2">The sequence shown here is derived from an EMBL/GenBank/DDBJ whole genome shotgun (WGS) entry which is preliminary data.</text>
</comment>
<accession>A0ABP7UE22</accession>
<reference evidence="3" key="1">
    <citation type="journal article" date="2019" name="Int. J. Syst. Evol. Microbiol.">
        <title>The Global Catalogue of Microorganisms (GCM) 10K type strain sequencing project: providing services to taxonomists for standard genome sequencing and annotation.</title>
        <authorList>
            <consortium name="The Broad Institute Genomics Platform"/>
            <consortium name="The Broad Institute Genome Sequencing Center for Infectious Disease"/>
            <person name="Wu L."/>
            <person name="Ma J."/>
        </authorList>
    </citation>
    <scope>NUCLEOTIDE SEQUENCE [LARGE SCALE GENOMIC DNA]</scope>
    <source>
        <strain evidence="3">JCM 16925</strain>
    </source>
</reference>
<proteinExistence type="predicted"/>
<name>A0ABP7UE22_9ACTN</name>
<gene>
    <name evidence="2" type="ORF">GCM10022233_07610</name>
</gene>
<evidence type="ECO:0000313" key="3">
    <source>
        <dbReference type="Proteomes" id="UP001499984"/>
    </source>
</evidence>
<sequence>MSGSTYGVGSSTSSGGAAAGAAWAVVVAVTRSAPVDSRDMSLVARLGRKRMTRRYHARARADVGARRARPPVHPYGE</sequence>
<dbReference type="Proteomes" id="UP001499984">
    <property type="component" value="Unassembled WGS sequence"/>
</dbReference>
<feature type="region of interest" description="Disordered" evidence="1">
    <location>
        <begin position="53"/>
        <end position="77"/>
    </location>
</feature>